<evidence type="ECO:0000313" key="2">
    <source>
        <dbReference type="Proteomes" id="UP001303046"/>
    </source>
</evidence>
<sequence length="150" mass="16403">MPSVSLQEMRATANVLFISEIRGRADNSSPNALPEVDDDIAPCSSSSNGQVYLRLNVENAVSLPSEFSVLDEAEQLVNLYMNLDRFCESTSVNSPDVTTTEEDALITLMLDSTVRELIEKTCPQCPRFAALHLTSSPQNSMALLESYAVV</sequence>
<gene>
    <name evidence="1" type="primary">Necator_chrIV.g14033</name>
    <name evidence="1" type="ORF">RB195_000739</name>
</gene>
<name>A0ABR1DB44_NECAM</name>
<organism evidence="1 2">
    <name type="scientific">Necator americanus</name>
    <name type="common">Human hookworm</name>
    <dbReference type="NCBI Taxonomy" id="51031"/>
    <lineage>
        <taxon>Eukaryota</taxon>
        <taxon>Metazoa</taxon>
        <taxon>Ecdysozoa</taxon>
        <taxon>Nematoda</taxon>
        <taxon>Chromadorea</taxon>
        <taxon>Rhabditida</taxon>
        <taxon>Rhabditina</taxon>
        <taxon>Rhabditomorpha</taxon>
        <taxon>Strongyloidea</taxon>
        <taxon>Ancylostomatidae</taxon>
        <taxon>Bunostominae</taxon>
        <taxon>Necator</taxon>
    </lineage>
</organism>
<proteinExistence type="predicted"/>
<comment type="caution">
    <text evidence="1">The sequence shown here is derived from an EMBL/GenBank/DDBJ whole genome shotgun (WGS) entry which is preliminary data.</text>
</comment>
<dbReference type="Proteomes" id="UP001303046">
    <property type="component" value="Unassembled WGS sequence"/>
</dbReference>
<accession>A0ABR1DB44</accession>
<keyword evidence="2" id="KW-1185">Reference proteome</keyword>
<protein>
    <submittedName>
        <fullName evidence="1">Uncharacterized protein</fullName>
    </submittedName>
</protein>
<evidence type="ECO:0000313" key="1">
    <source>
        <dbReference type="EMBL" id="KAK6747724.1"/>
    </source>
</evidence>
<dbReference type="EMBL" id="JAVFWL010000004">
    <property type="protein sequence ID" value="KAK6747724.1"/>
    <property type="molecule type" value="Genomic_DNA"/>
</dbReference>
<reference evidence="1 2" key="1">
    <citation type="submission" date="2023-08" db="EMBL/GenBank/DDBJ databases">
        <title>A Necator americanus chromosomal reference genome.</title>
        <authorList>
            <person name="Ilik V."/>
            <person name="Petrzelkova K.J."/>
            <person name="Pardy F."/>
            <person name="Fuh T."/>
            <person name="Niatou-Singa F.S."/>
            <person name="Gouil Q."/>
            <person name="Baker L."/>
            <person name="Ritchie M.E."/>
            <person name="Jex A.R."/>
            <person name="Gazzola D."/>
            <person name="Li H."/>
            <person name="Toshio Fujiwara R."/>
            <person name="Zhan B."/>
            <person name="Aroian R.V."/>
            <person name="Pafco B."/>
            <person name="Schwarz E.M."/>
        </authorList>
    </citation>
    <scope>NUCLEOTIDE SEQUENCE [LARGE SCALE GENOMIC DNA]</scope>
    <source>
        <strain evidence="1 2">Aroian</strain>
        <tissue evidence="1">Whole animal</tissue>
    </source>
</reference>